<dbReference type="NCBIfam" id="TIGR00217">
    <property type="entry name" value="malQ"/>
    <property type="match status" value="1"/>
</dbReference>
<dbReference type="RefSeq" id="WP_073993517.1">
    <property type="nucleotide sequence ID" value="NZ_FQYT01000011.1"/>
</dbReference>
<keyword evidence="12" id="KW-1185">Reference proteome</keyword>
<dbReference type="STRING" id="1122934.SAMN02745691_01270"/>
<evidence type="ECO:0000256" key="3">
    <source>
        <dbReference type="ARBA" id="ARBA00012560"/>
    </source>
</evidence>
<keyword evidence="7 10" id="KW-0119">Carbohydrate metabolism</keyword>
<dbReference type="InterPro" id="IPR017853">
    <property type="entry name" value="GH"/>
</dbReference>
<sequence>MYKRSAGILLPVSSLPSRYGIGTFGSEAYKFVDFLQKSGQACWQILPAGPVAYGDSPYSPLSVYAGNPYFIDLEMLAEQGLLSLGDCEALEAETGNIDYGKQFRVRYTILEKAFRKGFSLLESEIRIFEKGTHWISGYTHYMALKYKNGQKPWYEWETEEVESEEKDFWLFLQYLYHEQYFRLKEYAASQGIAIIGDMPVYAAYDSADVWSDPHQFLLNEKKRPILVAGVPPDYFSKDGQLWGNPVYDWEYMKGTGYSWWINRLAWSLKLYDMVRIDHFRGFDEFWAVPFGEANARKGSWMPAGGREVFEKLEKRYDRIPIIAEDLGIINDSVEKLRTDFAFPGMKVLQFAFDGNPDNPYLPENYEENCVAFTGTHDNDTLKGWFDGLDKKSREQVLSALRIENSQEVCFEIIRILYESKAGLCIIPLQDFLGLGREGRINTPSTRVGNWVWRAADGACSPELSDWIRKLTSHADRSV</sequence>
<comment type="catalytic activity">
    <reaction evidence="1 10">
        <text>Transfers a segment of a (1-&gt;4)-alpha-D-glucan to a new position in an acceptor, which may be glucose or a (1-&gt;4)-alpha-D-glucan.</text>
        <dbReference type="EC" id="2.4.1.25"/>
    </reaction>
</comment>
<evidence type="ECO:0000313" key="12">
    <source>
        <dbReference type="Proteomes" id="UP000184342"/>
    </source>
</evidence>
<dbReference type="Gene3D" id="3.20.20.80">
    <property type="entry name" value="Glycosidases"/>
    <property type="match status" value="1"/>
</dbReference>
<gene>
    <name evidence="11" type="ORF">SAMN02745691_01270</name>
</gene>
<organism evidence="11 12">
    <name type="scientific">Parasporobacterium paucivorans DSM 15970</name>
    <dbReference type="NCBI Taxonomy" id="1122934"/>
    <lineage>
        <taxon>Bacteria</taxon>
        <taxon>Bacillati</taxon>
        <taxon>Bacillota</taxon>
        <taxon>Clostridia</taxon>
        <taxon>Lachnospirales</taxon>
        <taxon>Lachnospiraceae</taxon>
        <taxon>Parasporobacterium</taxon>
    </lineage>
</organism>
<dbReference type="GO" id="GO:0004134">
    <property type="term" value="F:4-alpha-glucanotransferase activity"/>
    <property type="evidence" value="ECO:0007669"/>
    <property type="project" value="UniProtKB-EC"/>
</dbReference>
<comment type="similarity">
    <text evidence="2 10">Belongs to the disproportionating enzyme family.</text>
</comment>
<dbReference type="PANTHER" id="PTHR32438">
    <property type="entry name" value="4-ALPHA-GLUCANOTRANSFERASE DPE1, CHLOROPLASTIC/AMYLOPLASTIC"/>
    <property type="match status" value="1"/>
</dbReference>
<dbReference type="GO" id="GO:0005975">
    <property type="term" value="P:carbohydrate metabolic process"/>
    <property type="evidence" value="ECO:0007669"/>
    <property type="project" value="InterPro"/>
</dbReference>
<evidence type="ECO:0000256" key="6">
    <source>
        <dbReference type="ARBA" id="ARBA00022679"/>
    </source>
</evidence>
<dbReference type="SUPFAM" id="SSF51445">
    <property type="entry name" value="(Trans)glycosidases"/>
    <property type="match status" value="1"/>
</dbReference>
<proteinExistence type="inferred from homology"/>
<keyword evidence="5 10" id="KW-0328">Glycosyltransferase</keyword>
<dbReference type="NCBIfam" id="NF011080">
    <property type="entry name" value="PRK14508.1-3"/>
    <property type="match status" value="1"/>
</dbReference>
<evidence type="ECO:0000256" key="4">
    <source>
        <dbReference type="ARBA" id="ARBA00020295"/>
    </source>
</evidence>
<protein>
    <recommendedName>
        <fullName evidence="4 10">4-alpha-glucanotransferase</fullName>
        <ecNumber evidence="3 10">2.4.1.25</ecNumber>
    </recommendedName>
    <alternativeName>
        <fullName evidence="8 10">Amylomaltase</fullName>
    </alternativeName>
    <alternativeName>
        <fullName evidence="9 10">Disproportionating enzyme</fullName>
    </alternativeName>
</protein>
<dbReference type="EMBL" id="FQYT01000011">
    <property type="protein sequence ID" value="SHJ05583.1"/>
    <property type="molecule type" value="Genomic_DNA"/>
</dbReference>
<dbReference type="Pfam" id="PF02446">
    <property type="entry name" value="Glyco_hydro_77"/>
    <property type="match status" value="1"/>
</dbReference>
<evidence type="ECO:0000256" key="10">
    <source>
        <dbReference type="RuleBase" id="RU361207"/>
    </source>
</evidence>
<evidence type="ECO:0000256" key="2">
    <source>
        <dbReference type="ARBA" id="ARBA00005684"/>
    </source>
</evidence>
<dbReference type="PANTHER" id="PTHR32438:SF5">
    <property type="entry name" value="4-ALPHA-GLUCANOTRANSFERASE DPE1, CHLOROPLASTIC_AMYLOPLASTIC"/>
    <property type="match status" value="1"/>
</dbReference>
<accession>A0A1M6G6P4</accession>
<reference evidence="11 12" key="1">
    <citation type="submission" date="2016-11" db="EMBL/GenBank/DDBJ databases">
        <authorList>
            <person name="Jaros S."/>
            <person name="Januszkiewicz K."/>
            <person name="Wedrychowicz H."/>
        </authorList>
    </citation>
    <scope>NUCLEOTIDE SEQUENCE [LARGE SCALE GENOMIC DNA]</scope>
    <source>
        <strain evidence="11 12">DSM 15970</strain>
    </source>
</reference>
<keyword evidence="6 10" id="KW-0808">Transferase</keyword>
<evidence type="ECO:0000313" key="11">
    <source>
        <dbReference type="EMBL" id="SHJ05583.1"/>
    </source>
</evidence>
<dbReference type="OrthoDB" id="9811841at2"/>
<evidence type="ECO:0000256" key="7">
    <source>
        <dbReference type="ARBA" id="ARBA00023277"/>
    </source>
</evidence>
<dbReference type="Proteomes" id="UP000184342">
    <property type="component" value="Unassembled WGS sequence"/>
</dbReference>
<evidence type="ECO:0000256" key="1">
    <source>
        <dbReference type="ARBA" id="ARBA00000439"/>
    </source>
</evidence>
<dbReference type="AlphaFoldDB" id="A0A1M6G6P4"/>
<evidence type="ECO:0000256" key="5">
    <source>
        <dbReference type="ARBA" id="ARBA00022676"/>
    </source>
</evidence>
<dbReference type="InterPro" id="IPR003385">
    <property type="entry name" value="Glyco_hydro_77"/>
</dbReference>
<evidence type="ECO:0000256" key="8">
    <source>
        <dbReference type="ARBA" id="ARBA00031423"/>
    </source>
</evidence>
<name>A0A1M6G6P4_9FIRM</name>
<dbReference type="EC" id="2.4.1.25" evidence="3 10"/>
<evidence type="ECO:0000256" key="9">
    <source>
        <dbReference type="ARBA" id="ARBA00031501"/>
    </source>
</evidence>